<evidence type="ECO:0000259" key="1">
    <source>
        <dbReference type="PROSITE" id="PS50878"/>
    </source>
</evidence>
<dbReference type="PANTHER" id="PTHR47027">
    <property type="entry name" value="REVERSE TRANSCRIPTASE DOMAIN-CONTAINING PROTEIN"/>
    <property type="match status" value="1"/>
</dbReference>
<dbReference type="Proteomes" id="UP000515154">
    <property type="component" value="Unplaced"/>
</dbReference>
<proteinExistence type="predicted"/>
<dbReference type="InterPro" id="IPR043502">
    <property type="entry name" value="DNA/RNA_pol_sf"/>
</dbReference>
<keyword evidence="2" id="KW-1185">Reference proteome</keyword>
<gene>
    <name evidence="3" type="primary">LOC115227714</name>
</gene>
<dbReference type="AlphaFoldDB" id="A0A6P7U024"/>
<feature type="domain" description="Reverse transcriptase" evidence="1">
    <location>
        <begin position="1"/>
        <end position="219"/>
    </location>
</feature>
<dbReference type="PANTHER" id="PTHR47027:SF20">
    <property type="entry name" value="REVERSE TRANSCRIPTASE-LIKE PROTEIN WITH RNA-DIRECTED DNA POLYMERASE DOMAIN"/>
    <property type="match status" value="1"/>
</dbReference>
<organism evidence="2 3">
    <name type="scientific">Octopus sinensis</name>
    <name type="common">East Asian common octopus</name>
    <dbReference type="NCBI Taxonomy" id="2607531"/>
    <lineage>
        <taxon>Eukaryota</taxon>
        <taxon>Metazoa</taxon>
        <taxon>Spiralia</taxon>
        <taxon>Lophotrochozoa</taxon>
        <taxon>Mollusca</taxon>
        <taxon>Cephalopoda</taxon>
        <taxon>Coleoidea</taxon>
        <taxon>Octopodiformes</taxon>
        <taxon>Octopoda</taxon>
        <taxon>Incirrata</taxon>
        <taxon>Octopodidae</taxon>
        <taxon>Octopus</taxon>
    </lineage>
</organism>
<dbReference type="CDD" id="cd01650">
    <property type="entry name" value="RT_nLTR_like"/>
    <property type="match status" value="1"/>
</dbReference>
<protein>
    <submittedName>
        <fullName evidence="3">Uncharacterized protein LOC115227714</fullName>
    </submittedName>
</protein>
<dbReference type="InterPro" id="IPR000477">
    <property type="entry name" value="RT_dom"/>
</dbReference>
<dbReference type="Gene3D" id="3.30.70.270">
    <property type="match status" value="1"/>
</dbReference>
<dbReference type="KEGG" id="osn:115227714"/>
<accession>A0A6P7U024</accession>
<evidence type="ECO:0000313" key="3">
    <source>
        <dbReference type="RefSeq" id="XP_029654321.1"/>
    </source>
</evidence>
<dbReference type="PROSITE" id="PS50878">
    <property type="entry name" value="RT_POL"/>
    <property type="match status" value="1"/>
</dbReference>
<sequence length="415" mass="48038">MNTLRKILSLVVLDRISGPVNKFLNPSQSGFIPGRSTADVVWSHRWLCAMCQKHKEEISILGIDLSRAFDTINRKKLMHVLEGILDGDALRMIRFLLANTSLSVRVGNYTSMKFKTDTGVPQGDSLSPVLFIIYLEAALRPLRRNKCFTNVMEVIYADDIDFVSRDQDSLENLLKVIPHSLKDWSLVINPDKTERTTISRLGTRNEEKWRTCKKVGSLLGDSEDVIRRKVLAVASFKKMWTIWKRRKYIGTRLRIRLYNSFVELILLYNAGTWGLTAKELEQLNSFHRKQLRLLLGIHWPKKMTNNELYRITHTSEIAKKVMFTKWMLFGHVLRASEMTPANQNMESYFCSLNKTAYRGRQKTTLPTTLDHDLTSIGRKLKSADDLDELRYLARNRGAWIRLTERILSRMAKVES</sequence>
<dbReference type="RefSeq" id="XP_029654321.1">
    <property type="nucleotide sequence ID" value="XM_029798461.1"/>
</dbReference>
<dbReference type="Pfam" id="PF00078">
    <property type="entry name" value="RVT_1"/>
    <property type="match status" value="1"/>
</dbReference>
<dbReference type="SUPFAM" id="SSF56672">
    <property type="entry name" value="DNA/RNA polymerases"/>
    <property type="match status" value="1"/>
</dbReference>
<evidence type="ECO:0000313" key="2">
    <source>
        <dbReference type="Proteomes" id="UP000515154"/>
    </source>
</evidence>
<dbReference type="InterPro" id="IPR043128">
    <property type="entry name" value="Rev_trsase/Diguanyl_cyclase"/>
</dbReference>
<name>A0A6P7U024_9MOLL</name>
<reference evidence="3" key="1">
    <citation type="submission" date="2025-08" db="UniProtKB">
        <authorList>
            <consortium name="RefSeq"/>
        </authorList>
    </citation>
    <scope>IDENTIFICATION</scope>
</reference>